<proteinExistence type="predicted"/>
<keyword evidence="2" id="KW-0812">Transmembrane</keyword>
<dbReference type="RefSeq" id="WP_379741232.1">
    <property type="nucleotide sequence ID" value="NZ_JBHSGW010000025.1"/>
</dbReference>
<accession>A0ABV9P5S3</accession>
<evidence type="ECO:0000313" key="8">
    <source>
        <dbReference type="Proteomes" id="UP001595885"/>
    </source>
</evidence>
<dbReference type="InterPro" id="IPR007452">
    <property type="entry name" value="TamB_C"/>
</dbReference>
<evidence type="ECO:0000256" key="4">
    <source>
        <dbReference type="ARBA" id="ARBA00023136"/>
    </source>
</evidence>
<sequence>MQTKIGQHVTNTLNEDFGTNLSIEKIAISPFGNVKLKNIVAKDKKNNNLFQIDKLQTSILEVGKLINNGHPYLKNLIADGLHFNIITYKGDKETNLDEFVASFDDGNPSSGKFRMFVNNMKISNSLFSYTDYNLENPKVLYFTDLNGELNQFAIKGSDVTTAIKTLSLKDHRGLIVENLSSNFTYTKQNIILDSLALQSANSNFEGNVKLLYNREDFKDFNNKVVFDVQIDKATISTNDLNYFYDEFGANNTFYVDTYLKGTLNNFTTKNLSLIDKYGSEIKGNVTFKNLLSKGINDFEISGDFNRIYSRYDDLKILMPRVLGERLPSSLDYLGSFDINGTVDLTFNDIDADVTMLSELGYLKSKLYINSLDNIDKAEYNGNIILKRFDVGTLIGEKSIGKTTLNLDVDGKGFTKKYLDTKVAGFVESLNYDGYAYQNIEVDGKLKMPYFQGYFNSNDKNLKMDFDGLVDLSSKSKSYNFKANIDYANLKALKLYTKDSISVIKGLVDINATGNSIDEIYGTVNLKNLYYQNNKDFYFFDDFKLESSFDEKNERTIIVESPDIVSGKVVGKFKFDQLQKLLENAVGSLYANYSPNKLLPNQYMTFDITIYNKVVGAILPNVEVGENTRVKGRIVSDEELFTLDFKSPSIAIDKNKFSGITIDIDNKNPLYNAYISLDSLHTNFYDISEFNLINITQNDTLFFRTEFKGGKNKEDKYDLNLYHTINPEKNSVIGFKNSEVNFKNSLWYINEDEDSANKIVFDKKLENFDFEKLLFSNKDESFSFEGVIKGKDYKDLNLKFNNVDLNKVTPALNNLTFAGRMNGMIDFKQDKDIYKPVSDVRIDSLEVNDFDVGDLKLQVTSDEYFRKFNVNSSIVRDGFESFYTRGNIEIINKEAILSLDTKFEDFDIKPLGPLLSSVFSDMRGLATGRANIVGKANDPEIDGIIYLDNAGMNVPYLNVDFNLEDRSRIDVTESQFLFRSFEITDTKYNTKGVISGNIKHKKLDNWVLDLNLSSRNILALDTKETEDEYYYGTAFLNGNASINGPVEALKINVSGKSERGTTIKIPVKDTENYGDVSYINIIKVGEEKIIKENIQDLGGLDLVLDFDITPDAEIEVILNKETGHAMKGRGAGGMYLHINTKGTFEMYGDYTIYEGEYNFKYGGIISKKLAVKKYGTIVWEGDPMAATLNLEAVYNTQTNPSVLLESSSISNRKVDTDVIIKITGNLENPETEFSLEYPNVSSVYKSEILYKLSDKDTRQQQALSVLAGGTYFAQGAVASDYYSNALSETASSLLEDIISNEDDKIKVGLGYTTGSRINNISDQVGVNLSTQINDKISINGKVGVPVGGISQSGVVGNVELQYQLNEDNTLRARAFNKENDISYIGQGIGYTQGIGLSYNVDFDNISELWRKVFAPKTLKKNDEKNPYDEIPPDSDLDPQYINITTQDKNKKKTQENEENVPEIE</sequence>
<keyword evidence="8" id="KW-1185">Reference proteome</keyword>
<protein>
    <submittedName>
        <fullName evidence="7">Translocation/assembly module TamB domain-containing protein</fullName>
    </submittedName>
</protein>
<name>A0ABV9P5S3_9FLAO</name>
<dbReference type="Proteomes" id="UP001595885">
    <property type="component" value="Unassembled WGS sequence"/>
</dbReference>
<evidence type="ECO:0000256" key="2">
    <source>
        <dbReference type="ARBA" id="ARBA00022692"/>
    </source>
</evidence>
<organism evidence="7 8">
    <name type="scientific">Flavobacterium ponti</name>
    <dbReference type="NCBI Taxonomy" id="665133"/>
    <lineage>
        <taxon>Bacteria</taxon>
        <taxon>Pseudomonadati</taxon>
        <taxon>Bacteroidota</taxon>
        <taxon>Flavobacteriia</taxon>
        <taxon>Flavobacteriales</taxon>
        <taxon>Flavobacteriaceae</taxon>
        <taxon>Flavobacterium</taxon>
    </lineage>
</organism>
<evidence type="ECO:0000313" key="7">
    <source>
        <dbReference type="EMBL" id="MFC4740245.1"/>
    </source>
</evidence>
<evidence type="ECO:0000256" key="5">
    <source>
        <dbReference type="SAM" id="MobiDB-lite"/>
    </source>
</evidence>
<dbReference type="EMBL" id="JBHSGW010000025">
    <property type="protein sequence ID" value="MFC4740245.1"/>
    <property type="molecule type" value="Genomic_DNA"/>
</dbReference>
<dbReference type="PANTHER" id="PTHR36985">
    <property type="entry name" value="TRANSLOCATION AND ASSEMBLY MODULE SUBUNIT TAMB"/>
    <property type="match status" value="1"/>
</dbReference>
<comment type="subcellular location">
    <subcellularLocation>
        <location evidence="1">Membrane</location>
        <topology evidence="1">Single-pass membrane protein</topology>
    </subcellularLocation>
</comment>
<evidence type="ECO:0000256" key="1">
    <source>
        <dbReference type="ARBA" id="ARBA00004167"/>
    </source>
</evidence>
<reference evidence="8" key="1">
    <citation type="journal article" date="2019" name="Int. J. Syst. Evol. Microbiol.">
        <title>The Global Catalogue of Microorganisms (GCM) 10K type strain sequencing project: providing services to taxonomists for standard genome sequencing and annotation.</title>
        <authorList>
            <consortium name="The Broad Institute Genomics Platform"/>
            <consortium name="The Broad Institute Genome Sequencing Center for Infectious Disease"/>
            <person name="Wu L."/>
            <person name="Ma J."/>
        </authorList>
    </citation>
    <scope>NUCLEOTIDE SEQUENCE [LARGE SCALE GENOMIC DNA]</scope>
    <source>
        <strain evidence="8">CCUG 50349</strain>
    </source>
</reference>
<keyword evidence="3" id="KW-1133">Transmembrane helix</keyword>
<evidence type="ECO:0000256" key="3">
    <source>
        <dbReference type="ARBA" id="ARBA00022989"/>
    </source>
</evidence>
<keyword evidence="4" id="KW-0472">Membrane</keyword>
<gene>
    <name evidence="7" type="ORF">ACFO3U_09600</name>
</gene>
<dbReference type="PANTHER" id="PTHR36985:SF1">
    <property type="entry name" value="TRANSLOCATION AND ASSEMBLY MODULE SUBUNIT TAMB"/>
    <property type="match status" value="1"/>
</dbReference>
<evidence type="ECO:0000259" key="6">
    <source>
        <dbReference type="Pfam" id="PF04357"/>
    </source>
</evidence>
<comment type="caution">
    <text evidence="7">The sequence shown here is derived from an EMBL/GenBank/DDBJ whole genome shotgun (WGS) entry which is preliminary data.</text>
</comment>
<feature type="domain" description="Translocation and assembly module TamB C-terminal" evidence="6">
    <location>
        <begin position="983"/>
        <end position="1401"/>
    </location>
</feature>
<dbReference type="Pfam" id="PF04357">
    <property type="entry name" value="TamB"/>
    <property type="match status" value="1"/>
</dbReference>
<feature type="region of interest" description="Disordered" evidence="5">
    <location>
        <begin position="1420"/>
        <end position="1463"/>
    </location>
</feature>